<evidence type="ECO:0000256" key="2">
    <source>
        <dbReference type="ARBA" id="ARBA00022448"/>
    </source>
</evidence>
<keyword evidence="4" id="KW-0375">Hydrogen ion transport</keyword>
<reference evidence="6 7" key="1">
    <citation type="submission" date="2018-06" db="EMBL/GenBank/DDBJ databases">
        <title>Extensive metabolic versatility and redundancy in microbially diverse, dynamic hydrothermal sediments.</title>
        <authorList>
            <person name="Dombrowski N."/>
            <person name="Teske A."/>
            <person name="Baker B.J."/>
        </authorList>
    </citation>
    <scope>NUCLEOTIDE SEQUENCE [LARGE SCALE GENOMIC DNA]</scope>
    <source>
        <strain evidence="6">B7_G13</strain>
    </source>
</reference>
<dbReference type="EMBL" id="QMPY01000097">
    <property type="protein sequence ID" value="RLE07401.1"/>
    <property type="molecule type" value="Genomic_DNA"/>
</dbReference>
<dbReference type="GO" id="GO:0042777">
    <property type="term" value="P:proton motive force-driven plasma membrane ATP synthesis"/>
    <property type="evidence" value="ECO:0007669"/>
    <property type="project" value="UniProtKB-UniRule"/>
</dbReference>
<dbReference type="AlphaFoldDB" id="A0A662D4F2"/>
<dbReference type="Gene3D" id="1.10.287.3240">
    <property type="match status" value="1"/>
</dbReference>
<dbReference type="NCBIfam" id="TIGR00309">
    <property type="entry name" value="V_ATPase_subD"/>
    <property type="match status" value="1"/>
</dbReference>
<comment type="function">
    <text evidence="4">Produces ATP from ADP in the presence of a proton gradient across the membrane.</text>
</comment>
<dbReference type="GO" id="GO:0005524">
    <property type="term" value="F:ATP binding"/>
    <property type="evidence" value="ECO:0007669"/>
    <property type="project" value="UniProtKB-UniRule"/>
</dbReference>
<feature type="coiled-coil region" evidence="5">
    <location>
        <begin position="14"/>
        <end position="41"/>
    </location>
</feature>
<evidence type="ECO:0000256" key="3">
    <source>
        <dbReference type="ARBA" id="ARBA00023065"/>
    </source>
</evidence>
<organism evidence="6 7">
    <name type="scientific">Aerophobetes bacterium</name>
    <dbReference type="NCBI Taxonomy" id="2030807"/>
    <lineage>
        <taxon>Bacteria</taxon>
        <taxon>Candidatus Aerophobota</taxon>
    </lineage>
</organism>
<dbReference type="GO" id="GO:0046961">
    <property type="term" value="F:proton-transporting ATPase activity, rotational mechanism"/>
    <property type="evidence" value="ECO:0007669"/>
    <property type="project" value="InterPro"/>
</dbReference>
<evidence type="ECO:0000256" key="1">
    <source>
        <dbReference type="ARBA" id="ARBA00005850"/>
    </source>
</evidence>
<evidence type="ECO:0000313" key="6">
    <source>
        <dbReference type="EMBL" id="RLE07401.1"/>
    </source>
</evidence>
<keyword evidence="4" id="KW-0066">ATP synthesis</keyword>
<comment type="similarity">
    <text evidence="1 4">Belongs to the V-ATPase D subunit family.</text>
</comment>
<comment type="caution">
    <text evidence="6">The sequence shown here is derived from an EMBL/GenBank/DDBJ whole genome shotgun (WGS) entry which is preliminary data.</text>
</comment>
<proteinExistence type="inferred from homology"/>
<accession>A0A662D4F2</accession>
<dbReference type="GO" id="GO:0046933">
    <property type="term" value="F:proton-transporting ATP synthase activity, rotational mechanism"/>
    <property type="evidence" value="ECO:0007669"/>
    <property type="project" value="UniProtKB-UniRule"/>
</dbReference>
<gene>
    <name evidence="4" type="primary">atpD</name>
    <name evidence="6" type="ORF">DRZ78_03035</name>
</gene>
<protein>
    <recommendedName>
        <fullName evidence="4">V-type ATP synthase subunit D</fullName>
    </recommendedName>
    <alternativeName>
        <fullName evidence="4">V-ATPase subunit D</fullName>
    </alternativeName>
</protein>
<dbReference type="Pfam" id="PF01813">
    <property type="entry name" value="ATP-synt_D"/>
    <property type="match status" value="1"/>
</dbReference>
<dbReference type="Proteomes" id="UP000277457">
    <property type="component" value="Unassembled WGS sequence"/>
</dbReference>
<evidence type="ECO:0000256" key="5">
    <source>
        <dbReference type="SAM" id="Coils"/>
    </source>
</evidence>
<keyword evidence="5" id="KW-0175">Coiled coil</keyword>
<dbReference type="PANTHER" id="PTHR11671">
    <property type="entry name" value="V-TYPE ATP SYNTHASE SUBUNIT D"/>
    <property type="match status" value="1"/>
</dbReference>
<keyword evidence="3 4" id="KW-0406">Ion transport</keyword>
<evidence type="ECO:0000256" key="4">
    <source>
        <dbReference type="HAMAP-Rule" id="MF_00271"/>
    </source>
</evidence>
<feature type="coiled-coil region" evidence="5">
    <location>
        <begin position="135"/>
        <end position="169"/>
    </location>
</feature>
<keyword evidence="2 4" id="KW-0813">Transport</keyword>
<dbReference type="HAMAP" id="MF_00271">
    <property type="entry name" value="ATP_synth_D_arch"/>
    <property type="match status" value="1"/>
</dbReference>
<sequence length="205" mass="24411">MAQVIQASPTRMELLRQKRRLEVAQRAHDLLEDKRDELMQRFLPLIKDVRDLRGKVERKLNESYMDFQVAKAINSERQIEASLMWTEARMGLEVDGYTPFKTPRFKIIKEGKLLCYGFYGTNWKLDSSLRSFSEVVTLLLELSQKEEEVRRLAEEIERIRRRVNALEYIFIPQIKEMVKYITMKLEERERAHIINVMKVKEIMGS</sequence>
<name>A0A662D4F2_UNCAE</name>
<evidence type="ECO:0000313" key="7">
    <source>
        <dbReference type="Proteomes" id="UP000277457"/>
    </source>
</evidence>
<dbReference type="InterPro" id="IPR002699">
    <property type="entry name" value="V_ATPase_D"/>
</dbReference>